<dbReference type="GO" id="GO:0003682">
    <property type="term" value="F:chromatin binding"/>
    <property type="evidence" value="ECO:0007669"/>
    <property type="project" value="InterPro"/>
</dbReference>
<dbReference type="AlphaFoldDB" id="A0A2N9GK41"/>
<dbReference type="PANTHER" id="PTHR46364">
    <property type="entry name" value="OS08G0421900 PROTEIN"/>
    <property type="match status" value="1"/>
</dbReference>
<dbReference type="Gene3D" id="2.30.30.490">
    <property type="match status" value="1"/>
</dbReference>
<reference evidence="2" key="1">
    <citation type="submission" date="2018-02" db="EMBL/GenBank/DDBJ databases">
        <authorList>
            <person name="Cohen D.B."/>
            <person name="Kent A.D."/>
        </authorList>
    </citation>
    <scope>NUCLEOTIDE SEQUENCE</scope>
</reference>
<dbReference type="InterPro" id="IPR001025">
    <property type="entry name" value="BAH_dom"/>
</dbReference>
<dbReference type="EMBL" id="OIVN01002011">
    <property type="protein sequence ID" value="SPC99809.1"/>
    <property type="molecule type" value="Genomic_DNA"/>
</dbReference>
<protein>
    <recommendedName>
        <fullName evidence="1">BAH domain-containing protein</fullName>
    </recommendedName>
</protein>
<dbReference type="PROSITE" id="PS51038">
    <property type="entry name" value="BAH"/>
    <property type="match status" value="1"/>
</dbReference>
<proteinExistence type="predicted"/>
<sequence length="89" mass="10372">MRPSDPGKASYVAKIEQIEANGRGSNVKVQVKWYYRPEELIGGRRQFHGEFWFCLLEQADLRSENFGFVCWRVLLDGEEDTTGERGERM</sequence>
<accession>A0A2N9GK41</accession>
<feature type="domain" description="BAH" evidence="1">
    <location>
        <begin position="1"/>
        <end position="89"/>
    </location>
</feature>
<organism evidence="2">
    <name type="scientific">Fagus sylvatica</name>
    <name type="common">Beechnut</name>
    <dbReference type="NCBI Taxonomy" id="28930"/>
    <lineage>
        <taxon>Eukaryota</taxon>
        <taxon>Viridiplantae</taxon>
        <taxon>Streptophyta</taxon>
        <taxon>Embryophyta</taxon>
        <taxon>Tracheophyta</taxon>
        <taxon>Spermatophyta</taxon>
        <taxon>Magnoliopsida</taxon>
        <taxon>eudicotyledons</taxon>
        <taxon>Gunneridae</taxon>
        <taxon>Pentapetalae</taxon>
        <taxon>rosids</taxon>
        <taxon>fabids</taxon>
        <taxon>Fagales</taxon>
        <taxon>Fagaceae</taxon>
        <taxon>Fagus</taxon>
    </lineage>
</organism>
<evidence type="ECO:0000259" key="1">
    <source>
        <dbReference type="PROSITE" id="PS51038"/>
    </source>
</evidence>
<dbReference type="InterPro" id="IPR043151">
    <property type="entry name" value="BAH_sf"/>
</dbReference>
<gene>
    <name evidence="2" type="ORF">FSB_LOCUS27691</name>
</gene>
<name>A0A2N9GK41_FAGSY</name>
<evidence type="ECO:0000313" key="2">
    <source>
        <dbReference type="EMBL" id="SPC99809.1"/>
    </source>
</evidence>